<evidence type="ECO:0000313" key="3">
    <source>
        <dbReference type="Proteomes" id="UP000287519"/>
    </source>
</evidence>
<dbReference type="AlphaFoldDB" id="A0A402CDU3"/>
<dbReference type="OrthoDB" id="123178at2"/>
<dbReference type="RefSeq" id="WP_124393794.1">
    <property type="nucleotide sequence ID" value="NZ_BHYM01000046.1"/>
</dbReference>
<dbReference type="EMBL" id="BHYM01000046">
    <property type="protein sequence ID" value="GCE41758.1"/>
    <property type="molecule type" value="Genomic_DNA"/>
</dbReference>
<organism evidence="2 3">
    <name type="scientific">Rhodococcus wratislaviensis</name>
    <name type="common">Tsukamurella wratislaviensis</name>
    <dbReference type="NCBI Taxonomy" id="44752"/>
    <lineage>
        <taxon>Bacteria</taxon>
        <taxon>Bacillati</taxon>
        <taxon>Actinomycetota</taxon>
        <taxon>Actinomycetes</taxon>
        <taxon>Mycobacteriales</taxon>
        <taxon>Nocardiaceae</taxon>
        <taxon>Rhodococcus</taxon>
    </lineage>
</organism>
<comment type="caution">
    <text evidence="2">The sequence shown here is derived from an EMBL/GenBank/DDBJ whole genome shotgun (WGS) entry which is preliminary data.</text>
</comment>
<protein>
    <submittedName>
        <fullName evidence="2">Uncharacterized protein</fullName>
    </submittedName>
</protein>
<evidence type="ECO:0000256" key="1">
    <source>
        <dbReference type="SAM" id="MobiDB-lite"/>
    </source>
</evidence>
<feature type="region of interest" description="Disordered" evidence="1">
    <location>
        <begin position="1"/>
        <end position="87"/>
    </location>
</feature>
<gene>
    <name evidence="2" type="ORF">Rhow_005417</name>
</gene>
<dbReference type="Proteomes" id="UP000287519">
    <property type="component" value="Unassembled WGS sequence"/>
</dbReference>
<feature type="compositionally biased region" description="Low complexity" evidence="1">
    <location>
        <begin position="18"/>
        <end position="56"/>
    </location>
</feature>
<name>A0A402CDU3_RHOWR</name>
<proteinExistence type="predicted"/>
<reference evidence="2 3" key="1">
    <citation type="submission" date="2018-11" db="EMBL/GenBank/DDBJ databases">
        <title>Microbial catabolism of amino acid.</title>
        <authorList>
            <person name="Hibi M."/>
            <person name="Ogawa J."/>
        </authorList>
    </citation>
    <scope>NUCLEOTIDE SEQUENCE [LARGE SCALE GENOMIC DNA]</scope>
    <source>
        <strain evidence="2 3">C31-06</strain>
    </source>
</reference>
<keyword evidence="3" id="KW-1185">Reference proteome</keyword>
<feature type="compositionally biased region" description="Polar residues" evidence="1">
    <location>
        <begin position="71"/>
        <end position="82"/>
    </location>
</feature>
<sequence length="173" mass="18303">MTTPHGQPEGASPAGSVETSTEAPASATEATGSPTGATESAPEAAAAQPEAAQRSAEVPDSAGEARPASAEGSQPPAQNADTSGGRALFAEDELSVLRLRWDEVQSGFVDDPRECVQKADGLVSDVVDRITTGFSEARSRLEEQWARGEEGSTEDLRLALKRYREFFQRLLEL</sequence>
<accession>A0A402CDU3</accession>
<evidence type="ECO:0000313" key="2">
    <source>
        <dbReference type="EMBL" id="GCE41758.1"/>
    </source>
</evidence>